<name>A0ABS5ZBM3_9GAMM</name>
<dbReference type="EMBL" id="JAGSOY010000019">
    <property type="protein sequence ID" value="MBU2711452.1"/>
    <property type="molecule type" value="Genomic_DNA"/>
</dbReference>
<accession>A0ABS5ZBM3</accession>
<evidence type="ECO:0000256" key="1">
    <source>
        <dbReference type="SAM" id="Coils"/>
    </source>
</evidence>
<feature type="coiled-coil region" evidence="1">
    <location>
        <begin position="8"/>
        <end position="67"/>
    </location>
</feature>
<keyword evidence="3" id="KW-1185">Reference proteome</keyword>
<comment type="caution">
    <text evidence="2">The sequence shown here is derived from an EMBL/GenBank/DDBJ whole genome shotgun (WGS) entry which is preliminary data.</text>
</comment>
<dbReference type="SUPFAM" id="SSF58113">
    <property type="entry name" value="Apolipoprotein A-I"/>
    <property type="match status" value="1"/>
</dbReference>
<keyword evidence="1" id="KW-0175">Coiled coil</keyword>
<reference evidence="2 3" key="1">
    <citation type="submission" date="2021-04" db="EMBL/GenBank/DDBJ databases">
        <authorList>
            <person name="Pira H."/>
            <person name="Risdian C."/>
            <person name="Wink J."/>
        </authorList>
    </citation>
    <scope>NUCLEOTIDE SEQUENCE [LARGE SCALE GENOMIC DNA]</scope>
    <source>
        <strain evidence="2 3">WH53</strain>
    </source>
</reference>
<sequence length="95" mass="11335">MSMKETYEKKLQEQLDHWNEEIDRLKSKAGHVKEDTRHEYHEQMNHLREKRHEAQAKLQELREASDDAWEDLKTGIELAWDSLSEAVKSAASRFK</sequence>
<proteinExistence type="predicted"/>
<gene>
    <name evidence="2" type="ORF">KCG35_10310</name>
</gene>
<dbReference type="Gene3D" id="1.20.120.20">
    <property type="entry name" value="Apolipoprotein"/>
    <property type="match status" value="1"/>
</dbReference>
<evidence type="ECO:0000313" key="3">
    <source>
        <dbReference type="Proteomes" id="UP000690515"/>
    </source>
</evidence>
<dbReference type="Proteomes" id="UP000690515">
    <property type="component" value="Unassembled WGS sequence"/>
</dbReference>
<dbReference type="RefSeq" id="WP_215819610.1">
    <property type="nucleotide sequence ID" value="NZ_JAGSOY010000019.1"/>
</dbReference>
<protein>
    <submittedName>
        <fullName evidence="2">Coiled coil domain-containing protein</fullName>
    </submittedName>
</protein>
<evidence type="ECO:0000313" key="2">
    <source>
        <dbReference type="EMBL" id="MBU2711452.1"/>
    </source>
</evidence>
<organism evidence="2 3">
    <name type="scientific">Zooshikella harenae</name>
    <dbReference type="NCBI Taxonomy" id="2827238"/>
    <lineage>
        <taxon>Bacteria</taxon>
        <taxon>Pseudomonadati</taxon>
        <taxon>Pseudomonadota</taxon>
        <taxon>Gammaproteobacteria</taxon>
        <taxon>Oceanospirillales</taxon>
        <taxon>Zooshikellaceae</taxon>
        <taxon>Zooshikella</taxon>
    </lineage>
</organism>